<feature type="region of interest" description="Disordered" evidence="1">
    <location>
        <begin position="213"/>
        <end position="254"/>
    </location>
</feature>
<feature type="region of interest" description="Disordered" evidence="1">
    <location>
        <begin position="756"/>
        <end position="799"/>
    </location>
</feature>
<evidence type="ECO:0000313" key="3">
    <source>
        <dbReference type="Proteomes" id="UP001497453"/>
    </source>
</evidence>
<gene>
    <name evidence="2" type="ORF">GFSPODELE1_LOCUS4325</name>
</gene>
<feature type="compositionally biased region" description="Polar residues" evidence="1">
    <location>
        <begin position="823"/>
        <end position="832"/>
    </location>
</feature>
<feature type="compositionally biased region" description="Low complexity" evidence="1">
    <location>
        <begin position="839"/>
        <end position="852"/>
    </location>
</feature>
<proteinExistence type="predicted"/>
<name>A0ABP1D4Y3_9APHY</name>
<feature type="region of interest" description="Disordered" evidence="1">
    <location>
        <begin position="675"/>
        <end position="694"/>
    </location>
</feature>
<feature type="compositionally biased region" description="Basic and acidic residues" evidence="1">
    <location>
        <begin position="118"/>
        <end position="133"/>
    </location>
</feature>
<organism evidence="2 3">
    <name type="scientific">Somion occarium</name>
    <dbReference type="NCBI Taxonomy" id="3059160"/>
    <lineage>
        <taxon>Eukaryota</taxon>
        <taxon>Fungi</taxon>
        <taxon>Dikarya</taxon>
        <taxon>Basidiomycota</taxon>
        <taxon>Agaricomycotina</taxon>
        <taxon>Agaricomycetes</taxon>
        <taxon>Polyporales</taxon>
        <taxon>Cerrenaceae</taxon>
        <taxon>Somion</taxon>
    </lineage>
</organism>
<accession>A0ABP1D4Y3</accession>
<feature type="region of interest" description="Disordered" evidence="1">
    <location>
        <begin position="107"/>
        <end position="167"/>
    </location>
</feature>
<feature type="region of interest" description="Disordered" evidence="1">
    <location>
        <begin position="819"/>
        <end position="854"/>
    </location>
</feature>
<dbReference type="EMBL" id="OZ037945">
    <property type="protein sequence ID" value="CAL1702956.1"/>
    <property type="molecule type" value="Genomic_DNA"/>
</dbReference>
<feature type="compositionally biased region" description="Polar residues" evidence="1">
    <location>
        <begin position="30"/>
        <end position="44"/>
    </location>
</feature>
<reference evidence="3" key="1">
    <citation type="submission" date="2024-04" db="EMBL/GenBank/DDBJ databases">
        <authorList>
            <person name="Shaw F."/>
            <person name="Minotto A."/>
        </authorList>
    </citation>
    <scope>NUCLEOTIDE SEQUENCE [LARGE SCALE GENOMIC DNA]</scope>
</reference>
<feature type="region of interest" description="Disordered" evidence="1">
    <location>
        <begin position="23"/>
        <end position="44"/>
    </location>
</feature>
<protein>
    <recommendedName>
        <fullName evidence="4">Homeobox domain-containing protein</fullName>
    </recommendedName>
</protein>
<sequence length="924" mass="100304">MKRERRSFDLVDALTDGGQQRYSLRGGAAVSQSTSTPHTLSDKLSSTHREELEIIWNSDKRTPSLASRKAWSVARGIDHKVVNGWFSHKRHHAVHRYGQSVPKGTYELHPGAPKGQHHNTDKLTRTRKERDLTQLKIKRERASSPGVVSRPSSTAPPRNTRPRKKIKIEPGIQIIKHTRAHESVPNPHCLTCTQNSFPSIRSPVHERDDRLFSPATSAHHRTPELSLGHRSSDVDYDADTETLTPLPSGDEGEVQIAGQPSTVFTAGASKVSSLAASSVTRTTLDLLTSFSGQELLFVDPGRSKNGAYTQPKPSPRESKAVKFASSVSLLGDFAASNLPSVNHSGPSLSGSLSTLDRVKQSYNLPPRQFRKSALVNHLKPITGSLPVSLIPNPQAFLSPPFSGPSASTDNTQSSASAVFASVSTHMKNTNARSVLDIPVKYRRLHAYTDFAQNAIRNLPEDSTSHTTFACNVSVAALTQPASSTVASNVASNSLRTSALANSCALIAMDTPSTSVVDDVMPLPLHDHVSTKASDADRSLPIHTPGLLASPSRFRVRDNAPPAHEIEMNGTPAVEATLALLPVKCEPIVLQIPVIPAEVIEAPHATDVATPAHPTSSSAVKKIAIKVEVLSDSDDEPLVVVMNNRRATKENIPAPPRIPKVEVKSEVTDVLARNAARRAPPSKRKKAIVKKEGGLTRRRPIRRVSRRILLEPSAKKRDAMPKTSVVPKPCKVFASSPSKNGALKARRIALKSPVTPKIANGAMKPPPVPDTPVKPRDWLMRMMPGGDGNDSDEEDLESSEKIPSLLDDILSSVTPIKLKRTKQPQKYNTSSETLVERDPSTSLPPSSEGESSENFATDIDSEGCIVLDEKETIFRPPRLCTYDRFGLDMFNNIPWDPDYDSSSLVWELSAIPWLACSDGSGHGGV</sequence>
<evidence type="ECO:0000256" key="1">
    <source>
        <dbReference type="SAM" id="MobiDB-lite"/>
    </source>
</evidence>
<evidence type="ECO:0000313" key="2">
    <source>
        <dbReference type="EMBL" id="CAL1702956.1"/>
    </source>
</evidence>
<keyword evidence="3" id="KW-1185">Reference proteome</keyword>
<dbReference type="Proteomes" id="UP001497453">
    <property type="component" value="Chromosome 2"/>
</dbReference>
<evidence type="ECO:0008006" key="4">
    <source>
        <dbReference type="Google" id="ProtNLM"/>
    </source>
</evidence>